<dbReference type="NCBIfam" id="NF041503">
    <property type="entry name" value="WZX_like"/>
    <property type="match status" value="1"/>
</dbReference>
<comment type="subcellular location">
    <subcellularLocation>
        <location evidence="1">Cell membrane</location>
        <topology evidence="1">Multi-pass membrane protein</topology>
    </subcellularLocation>
</comment>
<evidence type="ECO:0000256" key="3">
    <source>
        <dbReference type="ARBA" id="ARBA00022692"/>
    </source>
</evidence>
<evidence type="ECO:0000313" key="6">
    <source>
        <dbReference type="EMBL" id="EEG30810.1"/>
    </source>
</evidence>
<evidence type="ECO:0000256" key="4">
    <source>
        <dbReference type="ARBA" id="ARBA00022989"/>
    </source>
</evidence>
<keyword evidence="3" id="KW-0812">Transmembrane</keyword>
<reference evidence="6 7" key="2">
    <citation type="submission" date="2009-02" db="EMBL/GenBank/DDBJ databases">
        <title>Draft genome sequence of Clostridium methylpentosum (DSM 5476).</title>
        <authorList>
            <person name="Sudarsanam P."/>
            <person name="Ley R."/>
            <person name="Guruge J."/>
            <person name="Turnbaugh P.J."/>
            <person name="Mahowald M."/>
            <person name="Liep D."/>
            <person name="Gordon J."/>
        </authorList>
    </citation>
    <scope>NUCLEOTIDE SEQUENCE [LARGE SCALE GENOMIC DNA]</scope>
    <source>
        <strain evidence="6 7">DSM 5476</strain>
    </source>
</reference>
<sequence>MIRISRSDIVWNYLGLVLCSGVNLLLLPFALRFLTPAQLGLWYTFGSFQGIAVLFDFGFSTTLGRNFTYAWAGADTLQKQGIGKGSGEVNRELFLRLYRMSGILYLLLAAVLFLLLAAVGSGYIWAVAGGVPGGMPAWFLYLCAVTLNLYALRFSPVLKGIGAVKQCQQVQVVTKAVQFLLSMALLPCGVGLVGMAAGYLISALLSAILSRRMLWKYHGVKGIFQQYRGKALEYARQKELFADLLPNLWRQGAISAADFLNSRALILLVSGSLGLEVSSGFGLLQQVTGLVTTSANALFNAYLPLFGECRLRGDVPRSRRLFFRAVGVQWGILLCGGAGVLLFGNPVLSLLGASGRLPATGITFAYLLASSLLNNHLLCGSYVMTGNRIPMCRAYLVSGGAALLFQWLLLSQCGAGLFAAVCAGGCVQLCYNNWRWVFEALKELQIIKMGGRYET</sequence>
<name>C0ECJ4_9FIRM</name>
<dbReference type="PANTHER" id="PTHR30250:SF26">
    <property type="entry name" value="PSMA PROTEIN"/>
    <property type="match status" value="1"/>
</dbReference>
<dbReference type="Proteomes" id="UP000003340">
    <property type="component" value="Unassembled WGS sequence"/>
</dbReference>
<evidence type="ECO:0008006" key="8">
    <source>
        <dbReference type="Google" id="ProtNLM"/>
    </source>
</evidence>
<dbReference type="InterPro" id="IPR048122">
    <property type="entry name" value="WZX-like"/>
</dbReference>
<keyword evidence="2" id="KW-1003">Cell membrane</keyword>
<keyword evidence="5" id="KW-0472">Membrane</keyword>
<dbReference type="PANTHER" id="PTHR30250">
    <property type="entry name" value="PST FAMILY PREDICTED COLANIC ACID TRANSPORTER"/>
    <property type="match status" value="1"/>
</dbReference>
<dbReference type="eggNOG" id="COG2244">
    <property type="taxonomic scope" value="Bacteria"/>
</dbReference>
<evidence type="ECO:0000256" key="1">
    <source>
        <dbReference type="ARBA" id="ARBA00004651"/>
    </source>
</evidence>
<dbReference type="InterPro" id="IPR050833">
    <property type="entry name" value="Poly_Biosynth_Transport"/>
</dbReference>
<keyword evidence="4" id="KW-1133">Transmembrane helix</keyword>
<comment type="caution">
    <text evidence="6">The sequence shown here is derived from an EMBL/GenBank/DDBJ whole genome shotgun (WGS) entry which is preliminary data.</text>
</comment>
<dbReference type="STRING" id="537013.CLOSTMETH_01565"/>
<evidence type="ECO:0000256" key="2">
    <source>
        <dbReference type="ARBA" id="ARBA00022475"/>
    </source>
</evidence>
<proteinExistence type="predicted"/>
<reference evidence="6 7" key="1">
    <citation type="submission" date="2009-01" db="EMBL/GenBank/DDBJ databases">
        <authorList>
            <person name="Fulton L."/>
            <person name="Clifton S."/>
            <person name="Fulton B."/>
            <person name="Xu J."/>
            <person name="Minx P."/>
            <person name="Pepin K.H."/>
            <person name="Johnson M."/>
            <person name="Bhonagiri V."/>
            <person name="Nash W.E."/>
            <person name="Mardis E.R."/>
            <person name="Wilson R.K."/>
        </authorList>
    </citation>
    <scope>NUCLEOTIDE SEQUENCE [LARGE SCALE GENOMIC DNA]</scope>
    <source>
        <strain evidence="6 7">DSM 5476</strain>
    </source>
</reference>
<dbReference type="HOGENOM" id="CLU_044198_0_0_9"/>
<evidence type="ECO:0000313" key="7">
    <source>
        <dbReference type="Proteomes" id="UP000003340"/>
    </source>
</evidence>
<keyword evidence="7" id="KW-1185">Reference proteome</keyword>
<gene>
    <name evidence="6" type="ORF">CLOSTMETH_01565</name>
</gene>
<protein>
    <recommendedName>
        <fullName evidence="8">Polysaccharide biosynthesis protein</fullName>
    </recommendedName>
</protein>
<accession>C0ECJ4</accession>
<dbReference type="GO" id="GO:0005886">
    <property type="term" value="C:plasma membrane"/>
    <property type="evidence" value="ECO:0007669"/>
    <property type="project" value="UniProtKB-SubCell"/>
</dbReference>
<evidence type="ECO:0000256" key="5">
    <source>
        <dbReference type="ARBA" id="ARBA00023136"/>
    </source>
</evidence>
<dbReference type="AlphaFoldDB" id="C0ECJ4"/>
<dbReference type="EMBL" id="ACEC01000052">
    <property type="protein sequence ID" value="EEG30810.1"/>
    <property type="molecule type" value="Genomic_DNA"/>
</dbReference>
<organism evidence="6 7">
    <name type="scientific">[Clostridium] methylpentosum DSM 5476</name>
    <dbReference type="NCBI Taxonomy" id="537013"/>
    <lineage>
        <taxon>Bacteria</taxon>
        <taxon>Bacillati</taxon>
        <taxon>Bacillota</taxon>
        <taxon>Clostridia</taxon>
        <taxon>Eubacteriales</taxon>
        <taxon>Oscillospiraceae</taxon>
        <taxon>Oscillospiraceae incertae sedis</taxon>
    </lineage>
</organism>